<dbReference type="AlphaFoldDB" id="A0A3T0KXF7"/>
<sequence length="55" mass="6494">MLVLSYDISVNIRFFVNLVELLFKKNKSLGMENIMNIRGVAVTLFTVMEELEWKR</sequence>
<evidence type="ECO:0000313" key="1">
    <source>
        <dbReference type="EMBL" id="AZV44999.1"/>
    </source>
</evidence>
<evidence type="ECO:0000313" key="2">
    <source>
        <dbReference type="Proteomes" id="UP000283095"/>
    </source>
</evidence>
<organism evidence="1 2">
    <name type="scientific">Peribacillus asahii</name>
    <dbReference type="NCBI Taxonomy" id="228899"/>
    <lineage>
        <taxon>Bacteria</taxon>
        <taxon>Bacillati</taxon>
        <taxon>Bacillota</taxon>
        <taxon>Bacilli</taxon>
        <taxon>Bacillales</taxon>
        <taxon>Bacillaceae</taxon>
        <taxon>Peribacillus</taxon>
    </lineage>
</organism>
<dbReference type="KEGG" id="pasa:BAOM_4419"/>
<dbReference type="EMBL" id="CP026095">
    <property type="protein sequence ID" value="AZV44999.1"/>
    <property type="molecule type" value="Genomic_DNA"/>
</dbReference>
<reference evidence="1 2" key="1">
    <citation type="submission" date="2018-01" db="EMBL/GenBank/DDBJ databases">
        <title>Bacillus asahii Genome sequencing and assembly.</title>
        <authorList>
            <person name="Jiang H."/>
            <person name="Feng Y."/>
            <person name="Zhao F."/>
            <person name="Lin X."/>
        </authorList>
    </citation>
    <scope>NUCLEOTIDE SEQUENCE [LARGE SCALE GENOMIC DNA]</scope>
    <source>
        <strain evidence="1 2">OM18</strain>
    </source>
</reference>
<proteinExistence type="predicted"/>
<dbReference type="Proteomes" id="UP000283095">
    <property type="component" value="Chromosome"/>
</dbReference>
<protein>
    <submittedName>
        <fullName evidence="1">Uncharacterized protein</fullName>
    </submittedName>
</protein>
<name>A0A3T0KXF7_9BACI</name>
<gene>
    <name evidence="1" type="ORF">BAOM_4419</name>
</gene>
<accession>A0A3T0KXF7</accession>